<gene>
    <name evidence="1" type="ORF">PODLI_1B004299</name>
</gene>
<keyword evidence="2" id="KW-1185">Reference proteome</keyword>
<evidence type="ECO:0000313" key="2">
    <source>
        <dbReference type="Proteomes" id="UP001178461"/>
    </source>
</evidence>
<dbReference type="Proteomes" id="UP001178461">
    <property type="component" value="Chromosome 18"/>
</dbReference>
<protein>
    <submittedName>
        <fullName evidence="1">Uncharacterized protein</fullName>
    </submittedName>
</protein>
<dbReference type="AlphaFoldDB" id="A0AA35LM44"/>
<name>A0AA35LM44_9SAUR</name>
<reference evidence="1" key="1">
    <citation type="submission" date="2022-12" db="EMBL/GenBank/DDBJ databases">
        <authorList>
            <person name="Alioto T."/>
            <person name="Alioto T."/>
            <person name="Gomez Garrido J."/>
        </authorList>
    </citation>
    <scope>NUCLEOTIDE SEQUENCE</scope>
</reference>
<sequence>MSEAAFELWASCFAAVSQGGGLRFGGGNISAENIHNLETRNEELVDQNQHLEPSCWKDAGNGFSWQSSRCNDEQTHRQFRQRLCILFRSESGAG</sequence>
<accession>A0AA35LM44</accession>
<proteinExistence type="predicted"/>
<organism evidence="1 2">
    <name type="scientific">Podarcis lilfordi</name>
    <name type="common">Lilford's wall lizard</name>
    <dbReference type="NCBI Taxonomy" id="74358"/>
    <lineage>
        <taxon>Eukaryota</taxon>
        <taxon>Metazoa</taxon>
        <taxon>Chordata</taxon>
        <taxon>Craniata</taxon>
        <taxon>Vertebrata</taxon>
        <taxon>Euteleostomi</taxon>
        <taxon>Lepidosauria</taxon>
        <taxon>Squamata</taxon>
        <taxon>Bifurcata</taxon>
        <taxon>Unidentata</taxon>
        <taxon>Episquamata</taxon>
        <taxon>Laterata</taxon>
        <taxon>Lacertibaenia</taxon>
        <taxon>Lacertidae</taxon>
        <taxon>Podarcis</taxon>
    </lineage>
</organism>
<evidence type="ECO:0000313" key="1">
    <source>
        <dbReference type="EMBL" id="CAI5798825.1"/>
    </source>
</evidence>
<dbReference type="EMBL" id="OX395144">
    <property type="protein sequence ID" value="CAI5798825.1"/>
    <property type="molecule type" value="Genomic_DNA"/>
</dbReference>